<name>A0A1W6N5L5_9PROT</name>
<keyword evidence="10" id="KW-0520">NAD</keyword>
<evidence type="ECO:0000256" key="5">
    <source>
        <dbReference type="ARBA" id="ARBA00022519"/>
    </source>
</evidence>
<feature type="domain" description="NAD(P) transhydrogenase alpha subunit C-terminal" evidence="14">
    <location>
        <begin position="55"/>
        <end position="138"/>
    </location>
</feature>
<evidence type="ECO:0000256" key="8">
    <source>
        <dbReference type="ARBA" id="ARBA00022967"/>
    </source>
</evidence>
<dbReference type="EMBL" id="CP008743">
    <property type="protein sequence ID" value="ARN85165.1"/>
    <property type="molecule type" value="Genomic_DNA"/>
</dbReference>
<dbReference type="GO" id="GO:0005886">
    <property type="term" value="C:plasma membrane"/>
    <property type="evidence" value="ECO:0007669"/>
    <property type="project" value="UniProtKB-SubCell"/>
</dbReference>
<evidence type="ECO:0000256" key="13">
    <source>
        <dbReference type="SAM" id="Phobius"/>
    </source>
</evidence>
<dbReference type="STRING" id="1414854.GQ61_07575"/>
<evidence type="ECO:0000256" key="10">
    <source>
        <dbReference type="ARBA" id="ARBA00023027"/>
    </source>
</evidence>
<evidence type="ECO:0000256" key="12">
    <source>
        <dbReference type="ARBA" id="ARBA00048202"/>
    </source>
</evidence>
<dbReference type="GO" id="GO:0050661">
    <property type="term" value="F:NADP binding"/>
    <property type="evidence" value="ECO:0007669"/>
    <property type="project" value="TreeGrafter"/>
</dbReference>
<dbReference type="Proteomes" id="UP000237351">
    <property type="component" value="Chromosome"/>
</dbReference>
<comment type="subcellular location">
    <subcellularLocation>
        <location evidence="2">Cell inner membrane</location>
        <topology evidence="2">Multi-pass membrane protein</topology>
    </subcellularLocation>
</comment>
<keyword evidence="7" id="KW-0521">NADP</keyword>
<dbReference type="Pfam" id="PF12769">
    <property type="entry name" value="PNTB_4TM"/>
    <property type="match status" value="1"/>
</dbReference>
<comment type="function">
    <text evidence="1">The transhydrogenation between NADH and NADP is coupled to respiration and ATP hydrolysis and functions as a proton pump across the membrane.</text>
</comment>
<organism evidence="15 16">
    <name type="scientific">Candidatus Nucleicultrix amoebiphila FS5</name>
    <dbReference type="NCBI Taxonomy" id="1414854"/>
    <lineage>
        <taxon>Bacteria</taxon>
        <taxon>Pseudomonadati</taxon>
        <taxon>Pseudomonadota</taxon>
        <taxon>Alphaproteobacteria</taxon>
        <taxon>Holosporales</taxon>
        <taxon>Candidatus Nucleicultricaceae</taxon>
        <taxon>Candidatus Nucleicultrix</taxon>
    </lineage>
</organism>
<keyword evidence="9 13" id="KW-1133">Transmembrane helix</keyword>
<evidence type="ECO:0000259" key="14">
    <source>
        <dbReference type="Pfam" id="PF12769"/>
    </source>
</evidence>
<dbReference type="EC" id="7.1.1.1" evidence="3"/>
<keyword evidence="16" id="KW-1185">Reference proteome</keyword>
<evidence type="ECO:0000256" key="3">
    <source>
        <dbReference type="ARBA" id="ARBA00012943"/>
    </source>
</evidence>
<feature type="transmembrane region" description="Helical" evidence="13">
    <location>
        <begin position="82"/>
        <end position="103"/>
    </location>
</feature>
<dbReference type="AlphaFoldDB" id="A0A1W6N5L5"/>
<protein>
    <recommendedName>
        <fullName evidence="3">proton-translocating NAD(P)(+) transhydrogenase</fullName>
        <ecNumber evidence="3">7.1.1.1</ecNumber>
    </recommendedName>
</protein>
<feature type="transmembrane region" description="Helical" evidence="13">
    <location>
        <begin position="51"/>
        <end position="70"/>
    </location>
</feature>
<evidence type="ECO:0000313" key="15">
    <source>
        <dbReference type="EMBL" id="ARN85165.1"/>
    </source>
</evidence>
<evidence type="ECO:0000256" key="6">
    <source>
        <dbReference type="ARBA" id="ARBA00022692"/>
    </source>
</evidence>
<keyword evidence="6 13" id="KW-0812">Transmembrane</keyword>
<reference evidence="15 16" key="1">
    <citation type="submission" date="2014-06" db="EMBL/GenBank/DDBJ databases">
        <title>The genome of the endonuclear symbiont Nucleicultrix amoebiphila.</title>
        <authorList>
            <person name="Schulz F."/>
            <person name="Horn M."/>
        </authorList>
    </citation>
    <scope>NUCLEOTIDE SEQUENCE [LARGE SCALE GENOMIC DNA]</scope>
    <source>
        <strain evidence="15 16">FS5</strain>
    </source>
</reference>
<dbReference type="KEGG" id="naf:GQ61_07575"/>
<sequence>MFEKLYERINELHEQALNLSKSVGDLDIVAQRTAELVQHSQHANHETISPFVFGLTVFVLAVFVGYYVVWKVTPALHSPLMAVTNAISSVIIVGALLAAGLSTFGFAKILGFLAVMLASVNIFGGFIVTQRMLQMFMKKK</sequence>
<keyword evidence="8" id="KW-1278">Translocase</keyword>
<evidence type="ECO:0000256" key="2">
    <source>
        <dbReference type="ARBA" id="ARBA00004429"/>
    </source>
</evidence>
<feature type="transmembrane region" description="Helical" evidence="13">
    <location>
        <begin position="109"/>
        <end position="129"/>
    </location>
</feature>
<dbReference type="PANTHER" id="PTHR10160:SF19">
    <property type="entry name" value="PROTON-TRANSLOCATING NAD(P)(+) TRANSHYDROGENASE"/>
    <property type="match status" value="1"/>
</dbReference>
<evidence type="ECO:0000256" key="1">
    <source>
        <dbReference type="ARBA" id="ARBA00003943"/>
    </source>
</evidence>
<dbReference type="OrthoDB" id="9810841at2"/>
<evidence type="ECO:0000256" key="9">
    <source>
        <dbReference type="ARBA" id="ARBA00022989"/>
    </source>
</evidence>
<dbReference type="RefSeq" id="WP_085784705.1">
    <property type="nucleotide sequence ID" value="NZ_CP008743.1"/>
</dbReference>
<evidence type="ECO:0000313" key="16">
    <source>
        <dbReference type="Proteomes" id="UP000237351"/>
    </source>
</evidence>
<accession>A0A1W6N5L5</accession>
<evidence type="ECO:0000256" key="4">
    <source>
        <dbReference type="ARBA" id="ARBA00022475"/>
    </source>
</evidence>
<keyword evidence="11 13" id="KW-0472">Membrane</keyword>
<dbReference type="InterPro" id="IPR024605">
    <property type="entry name" value="NADP_transhyd_a_C"/>
</dbReference>
<dbReference type="GO" id="GO:0008750">
    <property type="term" value="F:proton-translocating NAD(P)+ transhydrogenase activity"/>
    <property type="evidence" value="ECO:0007669"/>
    <property type="project" value="UniProtKB-EC"/>
</dbReference>
<evidence type="ECO:0000256" key="11">
    <source>
        <dbReference type="ARBA" id="ARBA00023136"/>
    </source>
</evidence>
<dbReference type="PANTHER" id="PTHR10160">
    <property type="entry name" value="NAD(P) TRANSHYDROGENASE"/>
    <property type="match status" value="1"/>
</dbReference>
<comment type="catalytic activity">
    <reaction evidence="12">
        <text>NAD(+) + NADPH + H(+)(in) = NADH + NADP(+) + H(+)(out)</text>
        <dbReference type="Rhea" id="RHEA:47992"/>
        <dbReference type="ChEBI" id="CHEBI:15378"/>
        <dbReference type="ChEBI" id="CHEBI:57540"/>
        <dbReference type="ChEBI" id="CHEBI:57783"/>
        <dbReference type="ChEBI" id="CHEBI:57945"/>
        <dbReference type="ChEBI" id="CHEBI:58349"/>
        <dbReference type="EC" id="7.1.1.1"/>
    </reaction>
</comment>
<keyword evidence="5" id="KW-0997">Cell inner membrane</keyword>
<proteinExistence type="predicted"/>
<dbReference type="GO" id="GO:0006740">
    <property type="term" value="P:NADPH regeneration"/>
    <property type="evidence" value="ECO:0007669"/>
    <property type="project" value="TreeGrafter"/>
</dbReference>
<keyword evidence="4" id="KW-1003">Cell membrane</keyword>
<evidence type="ECO:0000256" key="7">
    <source>
        <dbReference type="ARBA" id="ARBA00022857"/>
    </source>
</evidence>
<gene>
    <name evidence="15" type="ORF">GQ61_07575</name>
</gene>